<evidence type="ECO:0000256" key="1">
    <source>
        <dbReference type="SAM" id="MobiDB-lite"/>
    </source>
</evidence>
<gene>
    <name evidence="2" type="ORF">RirG_224660</name>
</gene>
<dbReference type="Gene3D" id="1.25.40.10">
    <property type="entry name" value="Tetratricopeptide repeat domain"/>
    <property type="match status" value="1"/>
</dbReference>
<proteinExistence type="predicted"/>
<organism evidence="2 3">
    <name type="scientific">Rhizophagus irregularis (strain DAOM 197198w)</name>
    <name type="common">Glomus intraradices</name>
    <dbReference type="NCBI Taxonomy" id="1432141"/>
    <lineage>
        <taxon>Eukaryota</taxon>
        <taxon>Fungi</taxon>
        <taxon>Fungi incertae sedis</taxon>
        <taxon>Mucoromycota</taxon>
        <taxon>Glomeromycotina</taxon>
        <taxon>Glomeromycetes</taxon>
        <taxon>Glomerales</taxon>
        <taxon>Glomeraceae</taxon>
        <taxon>Rhizophagus</taxon>
    </lineage>
</organism>
<keyword evidence="3" id="KW-1185">Reference proteome</keyword>
<dbReference type="EMBL" id="JEMT01028145">
    <property type="protein sequence ID" value="EXX55527.1"/>
    <property type="molecule type" value="Genomic_DNA"/>
</dbReference>
<feature type="region of interest" description="Disordered" evidence="1">
    <location>
        <begin position="1"/>
        <end position="21"/>
    </location>
</feature>
<dbReference type="Pfam" id="PF08238">
    <property type="entry name" value="Sel1"/>
    <property type="match status" value="3"/>
</dbReference>
<sequence length="226" mass="26467">MQDTEYTNEQEFNDTSLSTNNSELQGDLSQLIHYFDKMNIKEIDPIARLNKQENFAIEDFNIIVDEIHDFIFKLINKGLEINSVKQQVIEYFNNYDLNSHEVYNWLLDNKNSSNSIFILGYFDYYGIEINKNDENAFNLFINASEKNHILAQYFIGECYFYGKGTMKNDKLAIEYYEKAVDKNFTPGQVSIGYCYEKGIGVEKDLKKAFYWYEIAANNGSLMAILY</sequence>
<dbReference type="PANTHER" id="PTHR43628">
    <property type="entry name" value="ACTIVATOR OF C KINASE PROTEIN 1-RELATED"/>
    <property type="match status" value="1"/>
</dbReference>
<reference evidence="2 3" key="1">
    <citation type="submission" date="2014-02" db="EMBL/GenBank/DDBJ databases">
        <title>Single nucleus genome sequencing reveals high similarity among nuclei of an endomycorrhizal fungus.</title>
        <authorList>
            <person name="Lin K."/>
            <person name="Geurts R."/>
            <person name="Zhang Z."/>
            <person name="Limpens E."/>
            <person name="Saunders D.G."/>
            <person name="Mu D."/>
            <person name="Pang E."/>
            <person name="Cao H."/>
            <person name="Cha H."/>
            <person name="Lin T."/>
            <person name="Zhou Q."/>
            <person name="Shang Y."/>
            <person name="Li Y."/>
            <person name="Ivanov S."/>
            <person name="Sharma T."/>
            <person name="Velzen R.V."/>
            <person name="Ruijter N.D."/>
            <person name="Aanen D.K."/>
            <person name="Win J."/>
            <person name="Kamoun S."/>
            <person name="Bisseling T."/>
            <person name="Huang S."/>
        </authorList>
    </citation>
    <scope>NUCLEOTIDE SEQUENCE [LARGE SCALE GENOMIC DNA]</scope>
    <source>
        <strain evidence="3">DAOM197198w</strain>
    </source>
</reference>
<dbReference type="PANTHER" id="PTHR43628:SF1">
    <property type="entry name" value="CHITIN SYNTHASE REGULATORY FACTOR 2-RELATED"/>
    <property type="match status" value="1"/>
</dbReference>
<evidence type="ECO:0000313" key="3">
    <source>
        <dbReference type="Proteomes" id="UP000022910"/>
    </source>
</evidence>
<evidence type="ECO:0000313" key="2">
    <source>
        <dbReference type="EMBL" id="EXX55527.1"/>
    </source>
</evidence>
<name>A0A015IEE7_RHIIW</name>
<dbReference type="InterPro" id="IPR011990">
    <property type="entry name" value="TPR-like_helical_dom_sf"/>
</dbReference>
<dbReference type="AlphaFoldDB" id="A0A015IEE7"/>
<dbReference type="HOGENOM" id="CLU_000288_36_7_1"/>
<feature type="compositionally biased region" description="Acidic residues" evidence="1">
    <location>
        <begin position="1"/>
        <end position="12"/>
    </location>
</feature>
<dbReference type="SUPFAM" id="SSF81901">
    <property type="entry name" value="HCP-like"/>
    <property type="match status" value="1"/>
</dbReference>
<accession>A0A015IEE7</accession>
<dbReference type="OrthoDB" id="2444502at2759"/>
<dbReference type="InterPro" id="IPR006597">
    <property type="entry name" value="Sel1-like"/>
</dbReference>
<dbReference type="SMART" id="SM00671">
    <property type="entry name" value="SEL1"/>
    <property type="match status" value="3"/>
</dbReference>
<dbReference type="Proteomes" id="UP000022910">
    <property type="component" value="Unassembled WGS sequence"/>
</dbReference>
<comment type="caution">
    <text evidence="2">The sequence shown here is derived from an EMBL/GenBank/DDBJ whole genome shotgun (WGS) entry which is preliminary data.</text>
</comment>
<protein>
    <submittedName>
        <fullName evidence="2">Ack1p</fullName>
    </submittedName>
</protein>
<dbReference type="InterPro" id="IPR052945">
    <property type="entry name" value="Mitotic_Regulator"/>
</dbReference>